<keyword evidence="4" id="KW-0804">Transcription</keyword>
<dbReference type="InterPro" id="IPR000847">
    <property type="entry name" value="LysR_HTH_N"/>
</dbReference>
<dbReference type="GO" id="GO:0003677">
    <property type="term" value="F:DNA binding"/>
    <property type="evidence" value="ECO:0007669"/>
    <property type="project" value="UniProtKB-KW"/>
</dbReference>
<evidence type="ECO:0000256" key="3">
    <source>
        <dbReference type="ARBA" id="ARBA00023125"/>
    </source>
</evidence>
<dbReference type="PRINTS" id="PR00039">
    <property type="entry name" value="HTHLYSR"/>
</dbReference>
<evidence type="ECO:0000259" key="5">
    <source>
        <dbReference type="PROSITE" id="PS50931"/>
    </source>
</evidence>
<dbReference type="InterPro" id="IPR036390">
    <property type="entry name" value="WH_DNA-bd_sf"/>
</dbReference>
<dbReference type="PROSITE" id="PS50931">
    <property type="entry name" value="HTH_LYSR"/>
    <property type="match status" value="1"/>
</dbReference>
<dbReference type="PANTHER" id="PTHR30419">
    <property type="entry name" value="HTH-TYPE TRANSCRIPTIONAL REGULATOR YBHD"/>
    <property type="match status" value="1"/>
</dbReference>
<dbReference type="FunFam" id="1.10.10.10:FF:000001">
    <property type="entry name" value="LysR family transcriptional regulator"/>
    <property type="match status" value="1"/>
</dbReference>
<dbReference type="Gene3D" id="1.10.10.10">
    <property type="entry name" value="Winged helix-like DNA-binding domain superfamily/Winged helix DNA-binding domain"/>
    <property type="match status" value="1"/>
</dbReference>
<dbReference type="EMBL" id="SGXC01000001">
    <property type="protein sequence ID" value="RZS84980.1"/>
    <property type="molecule type" value="Genomic_DNA"/>
</dbReference>
<evidence type="ECO:0000256" key="1">
    <source>
        <dbReference type="ARBA" id="ARBA00009437"/>
    </source>
</evidence>
<comment type="caution">
    <text evidence="6">The sequence shown here is derived from an EMBL/GenBank/DDBJ whole genome shotgun (WGS) entry which is preliminary data.</text>
</comment>
<keyword evidence="2" id="KW-0805">Transcription regulation</keyword>
<gene>
    <name evidence="6" type="ORF">EV675_1002</name>
</gene>
<dbReference type="AlphaFoldDB" id="A0A4Q7NKE8"/>
<keyword evidence="7" id="KW-1185">Reference proteome</keyword>
<dbReference type="GO" id="GO:0005829">
    <property type="term" value="C:cytosol"/>
    <property type="evidence" value="ECO:0007669"/>
    <property type="project" value="TreeGrafter"/>
</dbReference>
<dbReference type="Pfam" id="PF03466">
    <property type="entry name" value="LysR_substrate"/>
    <property type="match status" value="1"/>
</dbReference>
<dbReference type="GO" id="GO:0003700">
    <property type="term" value="F:DNA-binding transcription factor activity"/>
    <property type="evidence" value="ECO:0007669"/>
    <property type="project" value="InterPro"/>
</dbReference>
<dbReference type="RefSeq" id="WP_130356284.1">
    <property type="nucleotide sequence ID" value="NZ_SGXC01000001.1"/>
</dbReference>
<dbReference type="OrthoDB" id="8713720at2"/>
<evidence type="ECO:0000313" key="6">
    <source>
        <dbReference type="EMBL" id="RZS84980.1"/>
    </source>
</evidence>
<dbReference type="InterPro" id="IPR050950">
    <property type="entry name" value="HTH-type_LysR_regulators"/>
</dbReference>
<keyword evidence="3" id="KW-0238">DNA-binding</keyword>
<name>A0A4Q7NKE8_9BURK</name>
<organism evidence="6 7">
    <name type="scientific">Pigmentiphaga kullae</name>
    <dbReference type="NCBI Taxonomy" id="151784"/>
    <lineage>
        <taxon>Bacteria</taxon>
        <taxon>Pseudomonadati</taxon>
        <taxon>Pseudomonadota</taxon>
        <taxon>Betaproteobacteria</taxon>
        <taxon>Burkholderiales</taxon>
        <taxon>Alcaligenaceae</taxon>
        <taxon>Pigmentiphaga</taxon>
    </lineage>
</organism>
<feature type="domain" description="HTH lysR-type" evidence="5">
    <location>
        <begin position="8"/>
        <end position="65"/>
    </location>
</feature>
<evidence type="ECO:0000313" key="7">
    <source>
        <dbReference type="Proteomes" id="UP000292445"/>
    </source>
</evidence>
<reference evidence="6 7" key="1">
    <citation type="submission" date="2019-02" db="EMBL/GenBank/DDBJ databases">
        <title>Genomic Encyclopedia of Type Strains, Phase IV (KMG-IV): sequencing the most valuable type-strain genomes for metagenomic binning, comparative biology and taxonomic classification.</title>
        <authorList>
            <person name="Goeker M."/>
        </authorList>
    </citation>
    <scope>NUCLEOTIDE SEQUENCE [LARGE SCALE GENOMIC DNA]</scope>
    <source>
        <strain evidence="6 7">K24</strain>
    </source>
</reference>
<sequence length="304" mass="34548">MNIARRKFSFTEMEVFLAVVRELNFSRAAEHCCTTQPALSVMIRELERKAGAPLLLRSTRRMSLTPAGEQFHLACRRILDQYDDGISQFQNFVAGHAGTLVVAASPSIMAGVLPKVLQRLNRLHPDIKIEVRERLHEECLRLVREKDAHCAITAYKREADDLDQQHLCRDRLVLICPATHELAAYKQVKWQDVVRYPQVSLPADSSIRQIIEIEFIKRKLKFQPLDEVERFTSLLALVASQRGIGVLPGSLIEQLSYRNLRFLPIVDMTAVRSICLITARGHLLPPALEHFRAVCLDELATDPP</sequence>
<protein>
    <submittedName>
        <fullName evidence="6">LysR family transcriptional regulator</fullName>
    </submittedName>
</protein>
<dbReference type="Pfam" id="PF00126">
    <property type="entry name" value="HTH_1"/>
    <property type="match status" value="1"/>
</dbReference>
<accession>A0A4Q7NKE8</accession>
<dbReference type="Proteomes" id="UP000292445">
    <property type="component" value="Unassembled WGS sequence"/>
</dbReference>
<dbReference type="SUPFAM" id="SSF53850">
    <property type="entry name" value="Periplasmic binding protein-like II"/>
    <property type="match status" value="1"/>
</dbReference>
<dbReference type="InterPro" id="IPR036388">
    <property type="entry name" value="WH-like_DNA-bd_sf"/>
</dbReference>
<evidence type="ECO:0000256" key="4">
    <source>
        <dbReference type="ARBA" id="ARBA00023163"/>
    </source>
</evidence>
<evidence type="ECO:0000256" key="2">
    <source>
        <dbReference type="ARBA" id="ARBA00023015"/>
    </source>
</evidence>
<dbReference type="SUPFAM" id="SSF46785">
    <property type="entry name" value="Winged helix' DNA-binding domain"/>
    <property type="match status" value="1"/>
</dbReference>
<proteinExistence type="inferred from homology"/>
<dbReference type="InterPro" id="IPR005119">
    <property type="entry name" value="LysR_subst-bd"/>
</dbReference>
<dbReference type="Gene3D" id="3.40.190.290">
    <property type="match status" value="1"/>
</dbReference>
<dbReference type="CDD" id="cd08440">
    <property type="entry name" value="PBP2_LTTR_like_4"/>
    <property type="match status" value="1"/>
</dbReference>
<comment type="similarity">
    <text evidence="1">Belongs to the LysR transcriptional regulatory family.</text>
</comment>